<evidence type="ECO:0000256" key="4">
    <source>
        <dbReference type="ARBA" id="ARBA00023004"/>
    </source>
</evidence>
<dbReference type="PANTHER" id="PTHR37164">
    <property type="entry name" value="BACTERIOHEMERYTHRIN"/>
    <property type="match status" value="1"/>
</dbReference>
<dbReference type="Proteomes" id="UP000254927">
    <property type="component" value="Unassembled WGS sequence"/>
</dbReference>
<dbReference type="PROSITE" id="PS00550">
    <property type="entry name" value="HEMERYTHRINS"/>
    <property type="match status" value="1"/>
</dbReference>
<feature type="domain" description="Hemerythrin-like" evidence="5">
    <location>
        <begin position="13"/>
        <end position="126"/>
    </location>
</feature>
<dbReference type="Pfam" id="PF01814">
    <property type="entry name" value="Hemerythrin"/>
    <property type="match status" value="1"/>
</dbReference>
<evidence type="ECO:0000256" key="2">
    <source>
        <dbReference type="ARBA" id="ARBA00022621"/>
    </source>
</evidence>
<dbReference type="CDD" id="cd12107">
    <property type="entry name" value="Hemerythrin"/>
    <property type="match status" value="1"/>
</dbReference>
<evidence type="ECO:0000313" key="7">
    <source>
        <dbReference type="Proteomes" id="UP000254927"/>
    </source>
</evidence>
<protein>
    <submittedName>
        <fullName evidence="6">McHr</fullName>
    </submittedName>
</protein>
<dbReference type="NCBIfam" id="NF002007">
    <property type="entry name" value="PRK00808.1"/>
    <property type="match status" value="1"/>
</dbReference>
<comment type="similarity">
    <text evidence="1">Belongs to the hemerythrin family.</text>
</comment>
<dbReference type="InterPro" id="IPR050669">
    <property type="entry name" value="Hemerythrin"/>
</dbReference>
<dbReference type="InterPro" id="IPR012827">
    <property type="entry name" value="Hemerythrin_metal-bd"/>
</dbReference>
<sequence length="202" mass="23522">MSYFDWTPDLDTHIELVDEQHKILVRCINELHEANQRKDFEAEGKIIEDLIRYTVEHFSDEEKLMDDAGYPLGKQHKQIHQRFVDKVREIQQKQREGEDIGQELLGILHNWLFTHISHHDKGFIPAVQKYLAAKSSYDELEAEAAVRAAFQNSRRTQNPAVFPAFIDDDAANANHSGNNNAQESEDIFSKARQNIKNLKIWR</sequence>
<evidence type="ECO:0000256" key="1">
    <source>
        <dbReference type="ARBA" id="ARBA00010587"/>
    </source>
</evidence>
<dbReference type="NCBIfam" id="TIGR02481">
    <property type="entry name" value="hemeryth_dom"/>
    <property type="match status" value="1"/>
</dbReference>
<dbReference type="NCBIfam" id="NF033749">
    <property type="entry name" value="bact_hemeryth"/>
    <property type="match status" value="1"/>
</dbReference>
<proteinExistence type="inferred from homology"/>
<dbReference type="GO" id="GO:0005344">
    <property type="term" value="F:oxygen carrier activity"/>
    <property type="evidence" value="ECO:0007669"/>
    <property type="project" value="UniProtKB-KW"/>
</dbReference>
<name>A0A378TWK1_NEIEL</name>
<dbReference type="GeneID" id="93351850"/>
<keyword evidence="2" id="KW-0813">Transport</keyword>
<dbReference type="InterPro" id="IPR035938">
    <property type="entry name" value="Hemerythrin-like_sf"/>
</dbReference>
<dbReference type="SUPFAM" id="SSF47188">
    <property type="entry name" value="Hemerythrin-like"/>
    <property type="match status" value="1"/>
</dbReference>
<dbReference type="InterPro" id="IPR016131">
    <property type="entry name" value="Haemerythrin_Fe_BS"/>
</dbReference>
<organism evidence="6 7">
    <name type="scientific">Neisseria elongata</name>
    <dbReference type="NCBI Taxonomy" id="495"/>
    <lineage>
        <taxon>Bacteria</taxon>
        <taxon>Pseudomonadati</taxon>
        <taxon>Pseudomonadota</taxon>
        <taxon>Betaproteobacteria</taxon>
        <taxon>Neisseriales</taxon>
        <taxon>Neisseriaceae</taxon>
        <taxon>Neisseria</taxon>
    </lineage>
</organism>
<dbReference type="EMBL" id="UGQW01000002">
    <property type="protein sequence ID" value="STZ67375.1"/>
    <property type="molecule type" value="Genomic_DNA"/>
</dbReference>
<dbReference type="GO" id="GO:0046872">
    <property type="term" value="F:metal ion binding"/>
    <property type="evidence" value="ECO:0007669"/>
    <property type="project" value="UniProtKB-KW"/>
</dbReference>
<evidence type="ECO:0000256" key="3">
    <source>
        <dbReference type="ARBA" id="ARBA00022723"/>
    </source>
</evidence>
<evidence type="ECO:0000259" key="5">
    <source>
        <dbReference type="Pfam" id="PF01814"/>
    </source>
</evidence>
<keyword evidence="3" id="KW-0479">Metal-binding</keyword>
<keyword evidence="2" id="KW-0561">Oxygen transport</keyword>
<evidence type="ECO:0000313" key="6">
    <source>
        <dbReference type="EMBL" id="STZ67375.1"/>
    </source>
</evidence>
<reference evidence="6 7" key="1">
    <citation type="submission" date="2018-06" db="EMBL/GenBank/DDBJ databases">
        <authorList>
            <consortium name="Pathogen Informatics"/>
            <person name="Doyle S."/>
        </authorList>
    </citation>
    <scope>NUCLEOTIDE SEQUENCE [LARGE SCALE GENOMIC DNA]</scope>
    <source>
        <strain evidence="6 7">NCTC10660</strain>
    </source>
</reference>
<dbReference type="RefSeq" id="WP_074895790.1">
    <property type="nucleotide sequence ID" value="NZ_CAURIW010000005.1"/>
</dbReference>
<accession>A0A378TWK1</accession>
<dbReference type="InterPro" id="IPR012312">
    <property type="entry name" value="Hemerythrin-like"/>
</dbReference>
<dbReference type="Gene3D" id="1.20.120.50">
    <property type="entry name" value="Hemerythrin-like"/>
    <property type="match status" value="1"/>
</dbReference>
<keyword evidence="4" id="KW-0408">Iron</keyword>
<gene>
    <name evidence="6" type="ORF">NCTC10660_00852</name>
</gene>
<dbReference type="PANTHER" id="PTHR37164:SF1">
    <property type="entry name" value="BACTERIOHEMERYTHRIN"/>
    <property type="match status" value="1"/>
</dbReference>
<dbReference type="AlphaFoldDB" id="A0A378TWK1"/>